<dbReference type="InterPro" id="IPR015421">
    <property type="entry name" value="PyrdxlP-dep_Trfase_major"/>
</dbReference>
<dbReference type="CDD" id="cd00610">
    <property type="entry name" value="OAT_like"/>
    <property type="match status" value="1"/>
</dbReference>
<evidence type="ECO:0000256" key="2">
    <source>
        <dbReference type="ARBA" id="ARBA00022898"/>
    </source>
</evidence>
<protein>
    <submittedName>
        <fullName evidence="3">Unannotated protein</fullName>
    </submittedName>
</protein>
<dbReference type="PANTHER" id="PTHR43713:SF3">
    <property type="entry name" value="GLUTAMATE-1-SEMIALDEHYDE 2,1-AMINOMUTASE 1, CHLOROPLASTIC-RELATED"/>
    <property type="match status" value="1"/>
</dbReference>
<keyword evidence="2" id="KW-0663">Pyridoxal phosphate</keyword>
<dbReference type="InterPro" id="IPR015422">
    <property type="entry name" value="PyrdxlP-dep_Trfase_small"/>
</dbReference>
<organism evidence="3">
    <name type="scientific">freshwater metagenome</name>
    <dbReference type="NCBI Taxonomy" id="449393"/>
    <lineage>
        <taxon>unclassified sequences</taxon>
        <taxon>metagenomes</taxon>
        <taxon>ecological metagenomes</taxon>
    </lineage>
</organism>
<dbReference type="GO" id="GO:0030170">
    <property type="term" value="F:pyridoxal phosphate binding"/>
    <property type="evidence" value="ECO:0007669"/>
    <property type="project" value="InterPro"/>
</dbReference>
<sequence>MIAPAFVSRFPLSLNLVTVSSLDEIVEDEERIFLNRVPKSIEMHLQASKSIPGGVPSSWASSRPTPVWVSHGNGAYVWDVDDNRYIDFHAGYGANVVGHANPSVVAAVQKRVTQGTHFAQPTSDSIVVAEELSRRFGLPQWRFCNSGTEATMDAVHLMRVITGRDLIIKVEGSYNGHHDSVAISIFRSAEELGPADKPWRTPGAGIPQAIADCVRIVPFNDIDALSRLLDEHEGQIAGMIFEPILMGAGIIVPQPGYLEAVKKLVHQHGALLAFDEVKTGLVIHQGGATAMYGVAPDIICLAKALGGGLPCGAIGGTNEVMGAITDGRYNQVGTFNGNPLTMAATRAVLTEVLTDDAYARANDVGAYILKNAISTLQRHRQGVHGYQFGFKVSIVFSDEPAKNYRDFLEVSTGAMHLNYLMQFNGGVFLAPWGKSESLTLSVAHTREHGDVFLQNLSQLGKVIEQMSDRTSEVFAAGSFN</sequence>
<comment type="cofactor">
    <cofactor evidence="1">
        <name>pyridoxal 5'-phosphate</name>
        <dbReference type="ChEBI" id="CHEBI:597326"/>
    </cofactor>
</comment>
<dbReference type="Gene3D" id="3.40.640.10">
    <property type="entry name" value="Type I PLP-dependent aspartate aminotransferase-like (Major domain)"/>
    <property type="match status" value="1"/>
</dbReference>
<dbReference type="AlphaFoldDB" id="A0A6J6GPU7"/>
<dbReference type="InterPro" id="IPR015424">
    <property type="entry name" value="PyrdxlP-dep_Trfase"/>
</dbReference>
<name>A0A6J6GPU7_9ZZZZ</name>
<dbReference type="GO" id="GO:0008483">
    <property type="term" value="F:transaminase activity"/>
    <property type="evidence" value="ECO:0007669"/>
    <property type="project" value="InterPro"/>
</dbReference>
<dbReference type="InterPro" id="IPR005814">
    <property type="entry name" value="Aminotrans_3"/>
</dbReference>
<dbReference type="SUPFAM" id="SSF53383">
    <property type="entry name" value="PLP-dependent transferases"/>
    <property type="match status" value="1"/>
</dbReference>
<dbReference type="Pfam" id="PF00202">
    <property type="entry name" value="Aminotran_3"/>
    <property type="match status" value="1"/>
</dbReference>
<proteinExistence type="predicted"/>
<gene>
    <name evidence="3" type="ORF">UFOPK1826_00653</name>
</gene>
<dbReference type="Gene3D" id="3.90.1150.10">
    <property type="entry name" value="Aspartate Aminotransferase, domain 1"/>
    <property type="match status" value="1"/>
</dbReference>
<reference evidence="3" key="1">
    <citation type="submission" date="2020-05" db="EMBL/GenBank/DDBJ databases">
        <authorList>
            <person name="Chiriac C."/>
            <person name="Salcher M."/>
            <person name="Ghai R."/>
            <person name="Kavagutti S V."/>
        </authorList>
    </citation>
    <scope>NUCLEOTIDE SEQUENCE</scope>
</reference>
<evidence type="ECO:0000313" key="3">
    <source>
        <dbReference type="EMBL" id="CAB4600885.1"/>
    </source>
</evidence>
<accession>A0A6J6GPU7</accession>
<dbReference type="PANTHER" id="PTHR43713">
    <property type="entry name" value="GLUTAMATE-1-SEMIALDEHYDE 2,1-AMINOMUTASE"/>
    <property type="match status" value="1"/>
</dbReference>
<evidence type="ECO:0000256" key="1">
    <source>
        <dbReference type="ARBA" id="ARBA00001933"/>
    </source>
</evidence>
<dbReference type="EMBL" id="CAEZUN010000065">
    <property type="protein sequence ID" value="CAB4600885.1"/>
    <property type="molecule type" value="Genomic_DNA"/>
</dbReference>